<proteinExistence type="predicted"/>
<feature type="domain" description="DUF7350" evidence="2">
    <location>
        <begin position="234"/>
        <end position="352"/>
    </location>
</feature>
<dbReference type="PROSITE" id="PS51257">
    <property type="entry name" value="PROKAR_LIPOPROTEIN"/>
    <property type="match status" value="1"/>
</dbReference>
<keyword evidence="4" id="KW-1185">Reference proteome</keyword>
<dbReference type="InterPro" id="IPR018470">
    <property type="entry name" value="Metal-bd_Tp34-typ"/>
</dbReference>
<dbReference type="Proteomes" id="UP000185936">
    <property type="component" value="Unassembled WGS sequence"/>
</dbReference>
<evidence type="ECO:0000313" key="4">
    <source>
        <dbReference type="Proteomes" id="UP000185936"/>
    </source>
</evidence>
<keyword evidence="1" id="KW-0732">Signal</keyword>
<evidence type="ECO:0000256" key="1">
    <source>
        <dbReference type="ARBA" id="ARBA00022729"/>
    </source>
</evidence>
<gene>
    <name evidence="3" type="ORF">SAMN05421752_1093</name>
</gene>
<evidence type="ECO:0000313" key="3">
    <source>
        <dbReference type="EMBL" id="SIS05378.1"/>
    </source>
</evidence>
<organism evidence="3 4">
    <name type="scientific">Natronorubrum thiooxidans</name>
    <dbReference type="NCBI Taxonomy" id="308853"/>
    <lineage>
        <taxon>Archaea</taxon>
        <taxon>Methanobacteriati</taxon>
        <taxon>Methanobacteriota</taxon>
        <taxon>Stenosarchaea group</taxon>
        <taxon>Halobacteria</taxon>
        <taxon>Halobacteriales</taxon>
        <taxon>Natrialbaceae</taxon>
        <taxon>Natronorubrum</taxon>
    </lineage>
</organism>
<evidence type="ECO:0000259" key="2">
    <source>
        <dbReference type="Pfam" id="PF24041"/>
    </source>
</evidence>
<dbReference type="STRING" id="308853.SAMN05421752_1093"/>
<dbReference type="OrthoDB" id="156174at2157"/>
<dbReference type="InterPro" id="IPR038482">
    <property type="entry name" value="Tp34-type_sf"/>
</dbReference>
<dbReference type="AlphaFoldDB" id="A0A1N7FYE7"/>
<dbReference type="RefSeq" id="WP_076609578.1">
    <property type="nucleotide sequence ID" value="NZ_FTNR01000009.1"/>
</dbReference>
<reference evidence="4" key="1">
    <citation type="submission" date="2017-01" db="EMBL/GenBank/DDBJ databases">
        <authorList>
            <person name="Varghese N."/>
            <person name="Submissions S."/>
        </authorList>
    </citation>
    <scope>NUCLEOTIDE SEQUENCE [LARGE SCALE GENOMIC DNA]</scope>
    <source>
        <strain evidence="4">type strain: HArc-</strain>
    </source>
</reference>
<sequence length="356" mass="38600">MRRRTALAAGGCLLTAFSAGCLETLRRDDAWRELVVDPPDGVYVPPHVDETMTYGTATTNGWSISLAATRPHSFWPVAGTERSRADVRSRHALHLMVGVHDADSGVIVPTSVTTTIRRQNGTDDGERVDERSLWPMLSQRMGPHYGDNVVLDGDGTYAATVHVGPANAVRTESLADRLDEPTTIDLEFTYNTAEIEGLERRLIDADEGRGESSALEPMADHPVHRSAVASGGATRVGVGQSGDVVVPTAHIKRDARSGFETPLLAVTPQTRHNRYPLLFMSLSATVSRGGDRIATEALAETIDAQYGHCYSTTLEPDVLERGDELTLTVETPPQMARHEGYETAFLERGSTTIGLE</sequence>
<accession>A0A1N7FYE7</accession>
<dbReference type="Pfam" id="PF24041">
    <property type="entry name" value="DUF7350"/>
    <property type="match status" value="1"/>
</dbReference>
<name>A0A1N7FYE7_9EURY</name>
<protein>
    <submittedName>
        <fullName evidence="3">Fe2+ transport protein</fullName>
    </submittedName>
</protein>
<dbReference type="Pfam" id="PF10634">
    <property type="entry name" value="Iron_transport"/>
    <property type="match status" value="1"/>
</dbReference>
<dbReference type="Gene3D" id="2.60.40.2480">
    <property type="entry name" value="Periplasmic metal-binding protein Tp34-type"/>
    <property type="match status" value="1"/>
</dbReference>
<dbReference type="EMBL" id="FTNR01000009">
    <property type="protein sequence ID" value="SIS05378.1"/>
    <property type="molecule type" value="Genomic_DNA"/>
</dbReference>
<dbReference type="InterPro" id="IPR055774">
    <property type="entry name" value="DUF7350"/>
</dbReference>